<sequence length="548" mass="63052">MYNKNSKGIKKADIPNRYVGKGYSIKLTFTKDKDTYVLSIDRKTSIKVNLEKNGKDISSHTSTNTYKTIQEIIGVDFKTFSQLVYQNTNKSLQFLTATDTNRKKFLIDLLHLENYIELFDLFKEEARVISLELNGIQAKLDTIEKWLVDNKLSDTNILPMLKLEISTDEEEKEFRHLTKEIENISEKNKKISKNNQLLILLKQIDLQEAQNCKITEKKSYDSLQSQKGTHSQVIAGSQRLLAKLEKLGDTCPTCEQKVDPDFTKALIGLEKRKISDSEKQIEQISESIELIKDENKEFERSQNIESDWKELWQSIDRDMPTTPLDKQELESRLENVRADLFSRKEQLESTAKENERRTKHNTRIQVIQEQTDAFIKELDEFQGVLNKQESLLSNLEILKKAFSTNGLLAYKIENLVKELEELANTYLAELSDGRFTLEFVVSNDKLNVQVEDDGKIVDILALSSGELARVNTATLIAIRKLMSSISKSKLNILFLDEVIAVLDDAGREKLVEVLLNEDLNTYIVSHGWTHPLLDKKEVIKQENISRLE</sequence>
<dbReference type="CDD" id="cd00267">
    <property type="entry name" value="ABC_ATPase"/>
    <property type="match status" value="1"/>
</dbReference>
<protein>
    <recommendedName>
        <fullName evidence="3">RecF/RecN/SMC N-terminal domain-containing protein</fullName>
    </recommendedName>
</protein>
<proteinExistence type="predicted"/>
<dbReference type="AlphaFoldDB" id="A0A381SI34"/>
<accession>A0A381SI34</accession>
<dbReference type="SUPFAM" id="SSF52540">
    <property type="entry name" value="P-loop containing nucleoside triphosphate hydrolases"/>
    <property type="match status" value="1"/>
</dbReference>
<evidence type="ECO:0008006" key="3">
    <source>
        <dbReference type="Google" id="ProtNLM"/>
    </source>
</evidence>
<evidence type="ECO:0000256" key="1">
    <source>
        <dbReference type="SAM" id="Coils"/>
    </source>
</evidence>
<name>A0A381SI34_9ZZZZ</name>
<feature type="coiled-coil region" evidence="1">
    <location>
        <begin position="167"/>
        <end position="194"/>
    </location>
</feature>
<reference evidence="2" key="1">
    <citation type="submission" date="2018-05" db="EMBL/GenBank/DDBJ databases">
        <authorList>
            <person name="Lanie J.A."/>
            <person name="Ng W.-L."/>
            <person name="Kazmierczak K.M."/>
            <person name="Andrzejewski T.M."/>
            <person name="Davidsen T.M."/>
            <person name="Wayne K.J."/>
            <person name="Tettelin H."/>
            <person name="Glass J.I."/>
            <person name="Rusch D."/>
            <person name="Podicherti R."/>
            <person name="Tsui H.-C.T."/>
            <person name="Winkler M.E."/>
        </authorList>
    </citation>
    <scope>NUCLEOTIDE SEQUENCE</scope>
</reference>
<feature type="coiled-coil region" evidence="1">
    <location>
        <begin position="274"/>
        <end position="301"/>
    </location>
</feature>
<keyword evidence="1" id="KW-0175">Coiled coil</keyword>
<dbReference type="PANTHER" id="PTHR32114">
    <property type="entry name" value="ABC TRANSPORTER ABCH.3"/>
    <property type="match status" value="1"/>
</dbReference>
<dbReference type="SUPFAM" id="SSF75712">
    <property type="entry name" value="Rad50 coiled-coil Zn hook"/>
    <property type="match status" value="1"/>
</dbReference>
<organism evidence="2">
    <name type="scientific">marine metagenome</name>
    <dbReference type="NCBI Taxonomy" id="408172"/>
    <lineage>
        <taxon>unclassified sequences</taxon>
        <taxon>metagenomes</taxon>
        <taxon>ecological metagenomes</taxon>
    </lineage>
</organism>
<dbReference type="PANTHER" id="PTHR32114:SF2">
    <property type="entry name" value="ABC TRANSPORTER ABCH.3"/>
    <property type="match status" value="1"/>
</dbReference>
<dbReference type="Gene3D" id="1.10.287.510">
    <property type="entry name" value="Helix hairpin bin"/>
    <property type="match status" value="1"/>
</dbReference>
<gene>
    <name evidence="2" type="ORF">METZ01_LOCUS55802</name>
</gene>
<dbReference type="InterPro" id="IPR027417">
    <property type="entry name" value="P-loop_NTPase"/>
</dbReference>
<feature type="coiled-coil region" evidence="1">
    <location>
        <begin position="326"/>
        <end position="357"/>
    </location>
</feature>
<dbReference type="EMBL" id="UINC01003058">
    <property type="protein sequence ID" value="SVA02948.1"/>
    <property type="molecule type" value="Genomic_DNA"/>
</dbReference>
<evidence type="ECO:0000313" key="2">
    <source>
        <dbReference type="EMBL" id="SVA02948.1"/>
    </source>
</evidence>
<dbReference type="Gene3D" id="3.40.50.300">
    <property type="entry name" value="P-loop containing nucleotide triphosphate hydrolases"/>
    <property type="match status" value="2"/>
</dbReference>